<keyword evidence="3" id="KW-0804">Transcription</keyword>
<sequence>MSITLLTILKTLHRVAVNQGGGPEAEPEEPMPKNAKMGVNEVVNALRQRIVDHDLPPGSKLRETALAEEFSVSRPRLREAFGILEERGLIERVRNQGAVVSRLSVEQVKSLFEVREVLEALAVRLATENAKPGTWDALRERFGAPAETALANNDLDFYVESVNQFRQLSFHEAKNEILSQSLDILYDRSRVLIRRLVLVPGRAVAGMLEQREVLDAMIAGKAEEAEALKRENIRSARRWFSDYQKFLL</sequence>
<evidence type="ECO:0000256" key="1">
    <source>
        <dbReference type="ARBA" id="ARBA00023015"/>
    </source>
</evidence>
<evidence type="ECO:0000259" key="4">
    <source>
        <dbReference type="PROSITE" id="PS50949"/>
    </source>
</evidence>
<evidence type="ECO:0000313" key="5">
    <source>
        <dbReference type="EMBL" id="MCT8974215.1"/>
    </source>
</evidence>
<reference evidence="5 6" key="1">
    <citation type="submission" date="2022-04" db="EMBL/GenBank/DDBJ databases">
        <authorList>
            <person name="Ye Y.-Q."/>
            <person name="Du Z.-J."/>
        </authorList>
    </citation>
    <scope>NUCLEOTIDE SEQUENCE [LARGE SCALE GENOMIC DNA]</scope>
    <source>
        <strain evidence="5 6">A6E488</strain>
    </source>
</reference>
<dbReference type="InterPro" id="IPR000524">
    <property type="entry name" value="Tscrpt_reg_HTH_GntR"/>
</dbReference>
<dbReference type="Pfam" id="PF00392">
    <property type="entry name" value="GntR"/>
    <property type="match status" value="1"/>
</dbReference>
<dbReference type="AlphaFoldDB" id="A0AAW5R494"/>
<dbReference type="PROSITE" id="PS50949">
    <property type="entry name" value="HTH_GNTR"/>
    <property type="match status" value="1"/>
</dbReference>
<comment type="caution">
    <text evidence="5">The sequence shown here is derived from an EMBL/GenBank/DDBJ whole genome shotgun (WGS) entry which is preliminary data.</text>
</comment>
<dbReference type="EMBL" id="JALIDZ010000011">
    <property type="protein sequence ID" value="MCT8974215.1"/>
    <property type="molecule type" value="Genomic_DNA"/>
</dbReference>
<gene>
    <name evidence="5" type="ORF">MUB46_20305</name>
</gene>
<dbReference type="SMART" id="SM00895">
    <property type="entry name" value="FCD"/>
    <property type="match status" value="1"/>
</dbReference>
<dbReference type="Proteomes" id="UP001320898">
    <property type="component" value="Unassembled WGS sequence"/>
</dbReference>
<dbReference type="SUPFAM" id="SSF46785">
    <property type="entry name" value="Winged helix' DNA-binding domain"/>
    <property type="match status" value="1"/>
</dbReference>
<evidence type="ECO:0000256" key="3">
    <source>
        <dbReference type="ARBA" id="ARBA00023163"/>
    </source>
</evidence>
<dbReference type="Gene3D" id="1.20.120.530">
    <property type="entry name" value="GntR ligand-binding domain-like"/>
    <property type="match status" value="1"/>
</dbReference>
<dbReference type="SMART" id="SM00345">
    <property type="entry name" value="HTH_GNTR"/>
    <property type="match status" value="1"/>
</dbReference>
<keyword evidence="2" id="KW-0238">DNA-binding</keyword>
<dbReference type="InterPro" id="IPR036388">
    <property type="entry name" value="WH-like_DNA-bd_sf"/>
</dbReference>
<dbReference type="PANTHER" id="PTHR43537">
    <property type="entry name" value="TRANSCRIPTIONAL REGULATOR, GNTR FAMILY"/>
    <property type="match status" value="1"/>
</dbReference>
<dbReference type="InterPro" id="IPR011711">
    <property type="entry name" value="GntR_C"/>
</dbReference>
<keyword evidence="1" id="KW-0805">Transcription regulation</keyword>
<dbReference type="SUPFAM" id="SSF48008">
    <property type="entry name" value="GntR ligand-binding domain-like"/>
    <property type="match status" value="1"/>
</dbReference>
<organism evidence="5 6">
    <name type="scientific">Microbaculum marinisediminis</name>
    <dbReference type="NCBI Taxonomy" id="2931392"/>
    <lineage>
        <taxon>Bacteria</taxon>
        <taxon>Pseudomonadati</taxon>
        <taxon>Pseudomonadota</taxon>
        <taxon>Alphaproteobacteria</taxon>
        <taxon>Hyphomicrobiales</taxon>
        <taxon>Tepidamorphaceae</taxon>
        <taxon>Microbaculum</taxon>
    </lineage>
</organism>
<keyword evidence="6" id="KW-1185">Reference proteome</keyword>
<dbReference type="PANTHER" id="PTHR43537:SF49">
    <property type="entry name" value="TRANSCRIPTIONAL REGULATORY PROTEIN"/>
    <property type="match status" value="1"/>
</dbReference>
<accession>A0AAW5R494</accession>
<feature type="domain" description="HTH gntR-type" evidence="4">
    <location>
        <begin position="36"/>
        <end position="103"/>
    </location>
</feature>
<dbReference type="GO" id="GO:0003700">
    <property type="term" value="F:DNA-binding transcription factor activity"/>
    <property type="evidence" value="ECO:0007669"/>
    <property type="project" value="InterPro"/>
</dbReference>
<name>A0AAW5R494_9HYPH</name>
<dbReference type="CDD" id="cd07377">
    <property type="entry name" value="WHTH_GntR"/>
    <property type="match status" value="1"/>
</dbReference>
<evidence type="ECO:0000313" key="6">
    <source>
        <dbReference type="Proteomes" id="UP001320898"/>
    </source>
</evidence>
<protein>
    <submittedName>
        <fullName evidence="5">GntR family transcriptional regulator</fullName>
    </submittedName>
</protein>
<dbReference type="Pfam" id="PF07729">
    <property type="entry name" value="FCD"/>
    <property type="match status" value="1"/>
</dbReference>
<dbReference type="InterPro" id="IPR036390">
    <property type="entry name" value="WH_DNA-bd_sf"/>
</dbReference>
<proteinExistence type="predicted"/>
<dbReference type="InterPro" id="IPR008920">
    <property type="entry name" value="TF_FadR/GntR_C"/>
</dbReference>
<evidence type="ECO:0000256" key="2">
    <source>
        <dbReference type="ARBA" id="ARBA00023125"/>
    </source>
</evidence>
<dbReference type="Gene3D" id="1.10.10.10">
    <property type="entry name" value="Winged helix-like DNA-binding domain superfamily/Winged helix DNA-binding domain"/>
    <property type="match status" value="1"/>
</dbReference>
<dbReference type="GO" id="GO:0003677">
    <property type="term" value="F:DNA binding"/>
    <property type="evidence" value="ECO:0007669"/>
    <property type="project" value="UniProtKB-KW"/>
</dbReference>